<evidence type="ECO:0000313" key="12">
    <source>
        <dbReference type="EMBL" id="CDK29947.1"/>
    </source>
</evidence>
<dbReference type="EMBL" id="HG793131">
    <property type="protein sequence ID" value="CDK29947.1"/>
    <property type="molecule type" value="Genomic_DNA"/>
</dbReference>
<dbReference type="AlphaFoldDB" id="W6MVG7"/>
<keyword evidence="5 9" id="KW-0067">ATP-binding</keyword>
<keyword evidence="13" id="KW-1185">Reference proteome</keyword>
<comment type="similarity">
    <text evidence="1 10">Belongs to the ribonucleoside diphosphate reductase large chain family.</text>
</comment>
<dbReference type="InterPro" id="IPR008926">
    <property type="entry name" value="RNR_R1-su_N"/>
</dbReference>
<dbReference type="SUPFAM" id="SSF51998">
    <property type="entry name" value="PFL-like glycyl radical enzymes"/>
    <property type="match status" value="1"/>
</dbReference>
<dbReference type="GeneID" id="34523316"/>
<feature type="domain" description="ATP-cone" evidence="11">
    <location>
        <begin position="7"/>
        <end position="105"/>
    </location>
</feature>
<dbReference type="EC" id="1.17.4.1" evidence="2 10"/>
<organism evidence="12 13">
    <name type="scientific">Kuraishia capsulata CBS 1993</name>
    <dbReference type="NCBI Taxonomy" id="1382522"/>
    <lineage>
        <taxon>Eukaryota</taxon>
        <taxon>Fungi</taxon>
        <taxon>Dikarya</taxon>
        <taxon>Ascomycota</taxon>
        <taxon>Saccharomycotina</taxon>
        <taxon>Pichiomycetes</taxon>
        <taxon>Pichiales</taxon>
        <taxon>Pichiaceae</taxon>
        <taxon>Kuraishia</taxon>
    </lineage>
</organism>
<evidence type="ECO:0000256" key="3">
    <source>
        <dbReference type="ARBA" id="ARBA00022533"/>
    </source>
</evidence>
<name>W6MVG7_9ASCO</name>
<evidence type="ECO:0000259" key="11">
    <source>
        <dbReference type="PROSITE" id="PS51161"/>
    </source>
</evidence>
<proteinExistence type="inferred from homology"/>
<evidence type="ECO:0000256" key="2">
    <source>
        <dbReference type="ARBA" id="ARBA00012274"/>
    </source>
</evidence>
<dbReference type="PROSITE" id="PS00089">
    <property type="entry name" value="RIBORED_LARGE"/>
    <property type="match status" value="1"/>
</dbReference>
<dbReference type="Gene3D" id="3.20.70.20">
    <property type="match status" value="1"/>
</dbReference>
<dbReference type="InterPro" id="IPR013346">
    <property type="entry name" value="NrdE_NrdA_C"/>
</dbReference>
<gene>
    <name evidence="12" type="ORF">KUCA_T00005941001</name>
</gene>
<accession>W6MVG7</accession>
<dbReference type="STRING" id="1382522.W6MVG7"/>
<dbReference type="UniPathway" id="UPA00326"/>
<evidence type="ECO:0000256" key="9">
    <source>
        <dbReference type="PROSITE-ProRule" id="PRU00492"/>
    </source>
</evidence>
<evidence type="ECO:0000256" key="8">
    <source>
        <dbReference type="ARBA" id="ARBA00024942"/>
    </source>
</evidence>
<dbReference type="GO" id="GO:0005524">
    <property type="term" value="F:ATP binding"/>
    <property type="evidence" value="ECO:0007669"/>
    <property type="project" value="UniProtKB-UniRule"/>
</dbReference>
<keyword evidence="4 9" id="KW-0547">Nucleotide-binding</keyword>
<dbReference type="GO" id="GO:0004748">
    <property type="term" value="F:ribonucleoside-diphosphate reductase activity, thioredoxin disulfide as acceptor"/>
    <property type="evidence" value="ECO:0007669"/>
    <property type="project" value="UniProtKB-EC"/>
</dbReference>
<dbReference type="InterPro" id="IPR005144">
    <property type="entry name" value="ATP-cone_dom"/>
</dbReference>
<evidence type="ECO:0000256" key="4">
    <source>
        <dbReference type="ARBA" id="ARBA00022741"/>
    </source>
</evidence>
<dbReference type="OrthoDB" id="3000483at2759"/>
<dbReference type="CDD" id="cd01679">
    <property type="entry name" value="RNR_I"/>
    <property type="match status" value="1"/>
</dbReference>
<evidence type="ECO:0000256" key="7">
    <source>
        <dbReference type="ARBA" id="ARBA00023116"/>
    </source>
</evidence>
<evidence type="ECO:0000256" key="5">
    <source>
        <dbReference type="ARBA" id="ARBA00022840"/>
    </source>
</evidence>
<comment type="catalytic activity">
    <reaction evidence="10">
        <text>a 2'-deoxyribonucleoside 5'-diphosphate + [thioredoxin]-disulfide + H2O = a ribonucleoside 5'-diphosphate + [thioredoxin]-dithiol</text>
        <dbReference type="Rhea" id="RHEA:23252"/>
        <dbReference type="Rhea" id="RHEA-COMP:10698"/>
        <dbReference type="Rhea" id="RHEA-COMP:10700"/>
        <dbReference type="ChEBI" id="CHEBI:15377"/>
        <dbReference type="ChEBI" id="CHEBI:29950"/>
        <dbReference type="ChEBI" id="CHEBI:50058"/>
        <dbReference type="ChEBI" id="CHEBI:57930"/>
        <dbReference type="ChEBI" id="CHEBI:73316"/>
        <dbReference type="EC" id="1.17.4.1"/>
    </reaction>
</comment>
<keyword evidence="6 10" id="KW-0560">Oxidoreductase</keyword>
<keyword evidence="7 10" id="KW-0215">Deoxyribonucleotide synthesis</keyword>
<evidence type="ECO:0000256" key="6">
    <source>
        <dbReference type="ARBA" id="ARBA00023002"/>
    </source>
</evidence>
<reference evidence="12" key="1">
    <citation type="submission" date="2013-12" db="EMBL/GenBank/DDBJ databases">
        <authorList>
            <person name="Genoscope - CEA"/>
        </authorList>
    </citation>
    <scope>NUCLEOTIDE SEQUENCE</scope>
    <source>
        <strain evidence="12">CBS 1993</strain>
    </source>
</reference>
<dbReference type="RefSeq" id="XP_022461928.1">
    <property type="nucleotide sequence ID" value="XM_022604163.1"/>
</dbReference>
<evidence type="ECO:0000256" key="1">
    <source>
        <dbReference type="ARBA" id="ARBA00010406"/>
    </source>
</evidence>
<sequence>MLLMKGKEVVDRKGEKTAFSDAKLREYVQSLMFGLNAEFVKTDEIVDKVILGLPDLISIDELIDLTSETVASLVTVHPDHSLLASRICSKYLQSCCARSFSESIELLKNRNFSNFRRTKPLVSEMLYNTVMENREILDSAIDHSRDFDLTYLGLKTLQKSYLLKYEGNILETPQYLFMRVSLGIHGNEVNSALETYELMSKRYMIHATPTLFNAGTERPYLSSCFLLATDDDSIDGIFKTLHKAALISKAAGGLGLHISNVRSEGAYISGSNGESNGIVPMLRVFNNAARYVDQGGNKRPGAFAIYIEPWHADIFEFLQLKKNHGKEERRARDLFYALWIPDLFMEKVRNDEDWCLFSPDECPGLNDCYGEEFVKLYSRYEEEGRFLEKVRAQKLWSSILESQIETGTPFMLYKDACNQKSNQKNLGTIKSSNLCCEIVEYSSPDETAVCNLGSVCTPMFVEDGIFNFKKLHRVTKVLVRNLDKTIDVGIYPLKEAQASNKRNRPLAVGVLGLADTFMALKIPFDSDEAKKLNIQIFETLYHAALEASVELAKAHGPYSSFEGSPASSSQLQFDLWDVKPSAMYDDWEKLKTNIAKHGLRNSLLVAPMPTASTSQILGFSEGIEPVASNVYSRRTLSGEYQMVNKYLVEDLIKLNMWNRKTKNQIINDNGSVQNIHGLSANIKATYKTVWEISQRTIIDLAADRGPFIDQSQSMSLFLKEPTKSKLNAMHFYAWGRGLKTGMYYLRSQSASSAIKFTTEEQMISSKKRKMFKELLTPKSPDSSDTDPSVCYFENDCDACSG</sequence>
<dbReference type="Pfam" id="PF02867">
    <property type="entry name" value="Ribonuc_red_lgC"/>
    <property type="match status" value="1"/>
</dbReference>
<dbReference type="HOGENOM" id="CLU_000404_1_2_1"/>
<dbReference type="GO" id="GO:0005971">
    <property type="term" value="C:ribonucleoside-diphosphate reductase complex"/>
    <property type="evidence" value="ECO:0007669"/>
    <property type="project" value="TreeGrafter"/>
</dbReference>
<dbReference type="PANTHER" id="PTHR11573:SF28">
    <property type="entry name" value="RIBONUCLEOSIDE-DIPHOSPHATE REDUCTASE"/>
    <property type="match status" value="1"/>
</dbReference>
<dbReference type="InterPro" id="IPR000788">
    <property type="entry name" value="RNR_lg_C"/>
</dbReference>
<dbReference type="PRINTS" id="PR01183">
    <property type="entry name" value="RIBORDTASEM1"/>
</dbReference>
<dbReference type="GO" id="GO:0009263">
    <property type="term" value="P:deoxyribonucleotide biosynthetic process"/>
    <property type="evidence" value="ECO:0007669"/>
    <property type="project" value="UniProtKB-KW"/>
</dbReference>
<dbReference type="Proteomes" id="UP000019384">
    <property type="component" value="Unassembled WGS sequence"/>
</dbReference>
<evidence type="ECO:0000256" key="10">
    <source>
        <dbReference type="RuleBase" id="RU003410"/>
    </source>
</evidence>
<comment type="function">
    <text evidence="8 10">Provides the precursors necessary for DNA synthesis. Catalyzes the biosynthesis of deoxyribonucleotides from the corresponding ribonucleotides.</text>
</comment>
<evidence type="ECO:0000313" key="13">
    <source>
        <dbReference type="Proteomes" id="UP000019384"/>
    </source>
</evidence>
<dbReference type="InterPro" id="IPR013509">
    <property type="entry name" value="RNR_lsu_N"/>
</dbReference>
<dbReference type="NCBIfam" id="TIGR02506">
    <property type="entry name" value="NrdE_NrdA"/>
    <property type="match status" value="1"/>
</dbReference>
<protein>
    <recommendedName>
        <fullName evidence="2 10">Ribonucleoside-diphosphate reductase</fullName>
        <ecNumber evidence="2 10">1.17.4.1</ecNumber>
    </recommendedName>
</protein>
<dbReference type="Pfam" id="PF00317">
    <property type="entry name" value="Ribonuc_red_lgN"/>
    <property type="match status" value="1"/>
</dbReference>
<reference evidence="12" key="2">
    <citation type="submission" date="2014-02" db="EMBL/GenBank/DDBJ databases">
        <title>Complete DNA sequence of /Kuraishia capsulata/ illustrates novel genomic features among budding yeasts (/Saccharomycotina/).</title>
        <authorList>
            <person name="Morales L."/>
            <person name="Noel B."/>
            <person name="Porcel B."/>
            <person name="Marcet-Houben M."/>
            <person name="Hullo M-F."/>
            <person name="Sacerdot C."/>
            <person name="Tekaia F."/>
            <person name="Leh-Louis V."/>
            <person name="Despons L."/>
            <person name="Khanna V."/>
            <person name="Aury J-M."/>
            <person name="Barbe V."/>
            <person name="Couloux A."/>
            <person name="Labadie K."/>
            <person name="Pelletier E."/>
            <person name="Souciet J-L."/>
            <person name="Boekhout T."/>
            <person name="Gabaldon T."/>
            <person name="Wincker P."/>
            <person name="Dujon B."/>
        </authorList>
    </citation>
    <scope>NUCLEOTIDE SEQUENCE</scope>
    <source>
        <strain evidence="12">CBS 1993</strain>
    </source>
</reference>
<dbReference type="PANTHER" id="PTHR11573">
    <property type="entry name" value="RIBONUCLEOSIDE-DIPHOSPHATE REDUCTASE LARGE CHAIN"/>
    <property type="match status" value="1"/>
</dbReference>
<dbReference type="PROSITE" id="PS51161">
    <property type="entry name" value="ATP_CONE"/>
    <property type="match status" value="1"/>
</dbReference>
<keyword evidence="3" id="KW-0021">Allosteric enzyme</keyword>
<dbReference type="InterPro" id="IPR039718">
    <property type="entry name" value="Rrm1"/>
</dbReference>
<dbReference type="SUPFAM" id="SSF48168">
    <property type="entry name" value="R1 subunit of ribonucleotide reductase, N-terminal domain"/>
    <property type="match status" value="1"/>
</dbReference>